<dbReference type="EMBL" id="LR899013">
    <property type="protein sequence ID" value="CAD7091364.1"/>
    <property type="molecule type" value="Genomic_DNA"/>
</dbReference>
<dbReference type="InParanoid" id="A0A7R8V2N8"/>
<gene>
    <name evidence="2" type="ORF">HERILL_LOCUS13781</name>
</gene>
<organism evidence="2 3">
    <name type="scientific">Hermetia illucens</name>
    <name type="common">Black soldier fly</name>
    <dbReference type="NCBI Taxonomy" id="343691"/>
    <lineage>
        <taxon>Eukaryota</taxon>
        <taxon>Metazoa</taxon>
        <taxon>Ecdysozoa</taxon>
        <taxon>Arthropoda</taxon>
        <taxon>Hexapoda</taxon>
        <taxon>Insecta</taxon>
        <taxon>Pterygota</taxon>
        <taxon>Neoptera</taxon>
        <taxon>Endopterygota</taxon>
        <taxon>Diptera</taxon>
        <taxon>Brachycera</taxon>
        <taxon>Stratiomyomorpha</taxon>
        <taxon>Stratiomyidae</taxon>
        <taxon>Hermetiinae</taxon>
        <taxon>Hermetia</taxon>
    </lineage>
</organism>
<evidence type="ECO:0000313" key="3">
    <source>
        <dbReference type="Proteomes" id="UP000594454"/>
    </source>
</evidence>
<dbReference type="AlphaFoldDB" id="A0A7R8V2N8"/>
<name>A0A7R8V2N8_HERIL</name>
<dbReference type="Gene3D" id="3.30.420.10">
    <property type="entry name" value="Ribonuclease H-like superfamily/Ribonuclease H"/>
    <property type="match status" value="1"/>
</dbReference>
<accession>A0A7R8V2N8</accession>
<feature type="compositionally biased region" description="Basic residues" evidence="1">
    <location>
        <begin position="281"/>
        <end position="296"/>
    </location>
</feature>
<protein>
    <submittedName>
        <fullName evidence="2">Uncharacterized protein</fullName>
    </submittedName>
</protein>
<dbReference type="InterPro" id="IPR036397">
    <property type="entry name" value="RNaseH_sf"/>
</dbReference>
<reference evidence="2 3" key="1">
    <citation type="submission" date="2020-11" db="EMBL/GenBank/DDBJ databases">
        <authorList>
            <person name="Wallbank WR R."/>
            <person name="Pardo Diaz C."/>
            <person name="Kozak K."/>
            <person name="Martin S."/>
            <person name="Jiggins C."/>
            <person name="Moest M."/>
            <person name="Warren A I."/>
            <person name="Generalovic N T."/>
            <person name="Byers J.R.P. K."/>
            <person name="Montejo-Kovacevich G."/>
            <person name="Yen C E."/>
        </authorList>
    </citation>
    <scope>NUCLEOTIDE SEQUENCE [LARGE SCALE GENOMIC DNA]</scope>
</reference>
<sequence length="312" mass="36355">MSAAKVQYSSREKLREPAYLHTLDGKIECTELIRTFAPEEFGVKAIINWKIANISFQNFDAIIGMDILVALGASIDIFRSELKINSNVTPFGTDIPTQIIQEFSNAIDNIEAQIDQQPDPNTHSIEEVELIERIKNEFHDLEYDSNKKLTFTHEIKHTLKLKTGNSDIEVAHRTLNEQLRIFLQRQKHEDSDLKLLDPIEQCLYYYNNNEHSVTNETPFKVFFGKTELSKIEILKNLQNKKEKWIGRSNQNRKHVPLDDKYKKNIPRNKLDLRYVVDKHNSKTHPQRQKKLKKHHNIYRDTGGDANHIPSSD</sequence>
<keyword evidence="3" id="KW-1185">Reference proteome</keyword>
<dbReference type="GO" id="GO:0003676">
    <property type="term" value="F:nucleic acid binding"/>
    <property type="evidence" value="ECO:0007669"/>
    <property type="project" value="InterPro"/>
</dbReference>
<proteinExistence type="predicted"/>
<evidence type="ECO:0000313" key="2">
    <source>
        <dbReference type="EMBL" id="CAD7091364.1"/>
    </source>
</evidence>
<dbReference type="Proteomes" id="UP000594454">
    <property type="component" value="Chromosome 5"/>
</dbReference>
<evidence type="ECO:0000256" key="1">
    <source>
        <dbReference type="SAM" id="MobiDB-lite"/>
    </source>
</evidence>
<feature type="region of interest" description="Disordered" evidence="1">
    <location>
        <begin position="279"/>
        <end position="312"/>
    </location>
</feature>